<evidence type="ECO:0000259" key="1">
    <source>
        <dbReference type="PROSITE" id="PS51464"/>
    </source>
</evidence>
<keyword evidence="3" id="KW-1185">Reference proteome</keyword>
<evidence type="ECO:0000313" key="3">
    <source>
        <dbReference type="Proteomes" id="UP000051906"/>
    </source>
</evidence>
<name>A0A0R2LDC9_9LACO</name>
<proteinExistence type="predicted"/>
<dbReference type="AlphaFoldDB" id="A0A0R2LDC9"/>
<feature type="domain" description="SIS" evidence="1">
    <location>
        <begin position="31"/>
        <end position="213"/>
    </location>
</feature>
<reference evidence="2 3" key="1">
    <citation type="journal article" date="2015" name="Genome Announc.">
        <title>Expanding the biotechnology potential of lactobacilli through comparative genomics of 213 strains and associated genera.</title>
        <authorList>
            <person name="Sun Z."/>
            <person name="Harris H.M."/>
            <person name="McCann A."/>
            <person name="Guo C."/>
            <person name="Argimon S."/>
            <person name="Zhang W."/>
            <person name="Yang X."/>
            <person name="Jeffery I.B."/>
            <person name="Cooney J.C."/>
            <person name="Kagawa T.F."/>
            <person name="Liu W."/>
            <person name="Song Y."/>
            <person name="Salvetti E."/>
            <person name="Wrobel A."/>
            <person name="Rasinkangas P."/>
            <person name="Parkhill J."/>
            <person name="Rea M.C."/>
            <person name="O'Sullivan O."/>
            <person name="Ritari J."/>
            <person name="Douillard F.P."/>
            <person name="Paul Ross R."/>
            <person name="Yang R."/>
            <person name="Briner A.E."/>
            <person name="Felis G.E."/>
            <person name="de Vos W.M."/>
            <person name="Barrangou R."/>
            <person name="Klaenhammer T.R."/>
            <person name="Caufield P.W."/>
            <person name="Cui Y."/>
            <person name="Zhang H."/>
            <person name="O'Toole P.W."/>
        </authorList>
    </citation>
    <scope>NUCLEOTIDE SEQUENCE [LARGE SCALE GENOMIC DNA]</scope>
    <source>
        <strain evidence="2 3">DSM 22467</strain>
    </source>
</reference>
<sequence length="213" mass="23282">MALNEYADVLIKRRPVLESCLSQIEDAYKLILDTAQNGGTLFTCGNGGSNADSYHIVGELLKSFNKKRPLDPDFSQKLESIDPNESTKLEQLEGGIKAMALGAQTAFSTAFANDVDPDLVFGQELAALGQEKDLLLCLSTSGNSSNVKYAAMVARARGMRSILLTGERNGNISQYVDVVVNVPETETYRIQELHIGVYHCWCLALEDALFKEA</sequence>
<dbReference type="PANTHER" id="PTHR30390">
    <property type="entry name" value="SEDOHEPTULOSE 7-PHOSPHATE ISOMERASE / DNAA INITIATOR-ASSOCIATING FACTOR FOR REPLICATION INITIATION"/>
    <property type="match status" value="1"/>
</dbReference>
<dbReference type="InterPro" id="IPR001347">
    <property type="entry name" value="SIS_dom"/>
</dbReference>
<dbReference type="EMBL" id="JQCA01000163">
    <property type="protein sequence ID" value="KRN97878.1"/>
    <property type="molecule type" value="Genomic_DNA"/>
</dbReference>
<dbReference type="Pfam" id="PF01380">
    <property type="entry name" value="SIS"/>
    <property type="match status" value="1"/>
</dbReference>
<dbReference type="GO" id="GO:1901135">
    <property type="term" value="P:carbohydrate derivative metabolic process"/>
    <property type="evidence" value="ECO:0007669"/>
    <property type="project" value="InterPro"/>
</dbReference>
<gene>
    <name evidence="2" type="ORF">IV54_GL001178</name>
</gene>
<dbReference type="GO" id="GO:0097367">
    <property type="term" value="F:carbohydrate derivative binding"/>
    <property type="evidence" value="ECO:0007669"/>
    <property type="project" value="InterPro"/>
</dbReference>
<dbReference type="SUPFAM" id="SSF53697">
    <property type="entry name" value="SIS domain"/>
    <property type="match status" value="1"/>
</dbReference>
<dbReference type="Pfam" id="PF13580">
    <property type="entry name" value="SIS_2"/>
    <property type="match status" value="1"/>
</dbReference>
<dbReference type="PANTHER" id="PTHR30390:SF6">
    <property type="entry name" value="DNAA INITIATOR-ASSOCIATING PROTEIN DIAA"/>
    <property type="match status" value="1"/>
</dbReference>
<accession>A0A0R2LDC9</accession>
<dbReference type="InterPro" id="IPR035461">
    <property type="entry name" value="GmhA/DiaA"/>
</dbReference>
<dbReference type="CDD" id="cd05006">
    <property type="entry name" value="SIS_GmhA"/>
    <property type="match status" value="1"/>
</dbReference>
<comment type="caution">
    <text evidence="2">The sequence shown here is derived from an EMBL/GenBank/DDBJ whole genome shotgun (WGS) entry which is preliminary data.</text>
</comment>
<organism evidence="2 3">
    <name type="scientific">Levilactobacillus paucivorans</name>
    <dbReference type="NCBI Taxonomy" id="616990"/>
    <lineage>
        <taxon>Bacteria</taxon>
        <taxon>Bacillati</taxon>
        <taxon>Bacillota</taxon>
        <taxon>Bacilli</taxon>
        <taxon>Lactobacillales</taxon>
        <taxon>Lactobacillaceae</taxon>
        <taxon>Levilactobacillus</taxon>
    </lineage>
</organism>
<dbReference type="OrthoDB" id="9781311at2"/>
<dbReference type="Proteomes" id="UP000051906">
    <property type="component" value="Unassembled WGS sequence"/>
</dbReference>
<evidence type="ECO:0000313" key="2">
    <source>
        <dbReference type="EMBL" id="KRN97878.1"/>
    </source>
</evidence>
<dbReference type="RefSeq" id="WP_057879310.1">
    <property type="nucleotide sequence ID" value="NZ_JQCA01000163.1"/>
</dbReference>
<dbReference type="STRING" id="616990.IV54_GL001178"/>
<dbReference type="InterPro" id="IPR046348">
    <property type="entry name" value="SIS_dom_sf"/>
</dbReference>
<dbReference type="InterPro" id="IPR050099">
    <property type="entry name" value="SIS_GmhA/DiaA_subfam"/>
</dbReference>
<dbReference type="PROSITE" id="PS51464">
    <property type="entry name" value="SIS"/>
    <property type="match status" value="1"/>
</dbReference>
<dbReference type="Gene3D" id="3.40.50.10490">
    <property type="entry name" value="Glucose-6-phosphate isomerase like protein, domain 1"/>
    <property type="match status" value="1"/>
</dbReference>
<dbReference type="PATRIC" id="fig|616990.3.peg.1266"/>
<protein>
    <recommendedName>
        <fullName evidence="1">SIS domain-containing protein</fullName>
    </recommendedName>
</protein>